<sequence>MRKFQWIGVLTVAGVLGGCANTGLSEQPGISETFSVAADYQAAYRRAGEYVRVCHENRTHRFGTVYQSTRALGVRDAPNTVQVFKKGESLRILEVLTAAMDGPSNSKVTVRVLGEAPWDKEELAAARRSIETATPVCRAME</sequence>
<protein>
    <submittedName>
        <fullName evidence="1">Lipoprotein</fullName>
    </submittedName>
</protein>
<dbReference type="EMBL" id="FKBS01000029">
    <property type="protein sequence ID" value="SAI57101.1"/>
    <property type="molecule type" value="Genomic_DNA"/>
</dbReference>
<dbReference type="PROSITE" id="PS51257">
    <property type="entry name" value="PROKAR_LIPOPROTEIN"/>
    <property type="match status" value="1"/>
</dbReference>
<dbReference type="OrthoDB" id="8635383at2"/>
<name>A0A157RGI6_9BORD</name>
<dbReference type="Proteomes" id="UP000077037">
    <property type="component" value="Unassembled WGS sequence"/>
</dbReference>
<accession>A0A157RGI6</accession>
<gene>
    <name evidence="1" type="ORF">SAMEA1982600_04861</name>
</gene>
<evidence type="ECO:0000313" key="2">
    <source>
        <dbReference type="Proteomes" id="UP000077037"/>
    </source>
</evidence>
<organism evidence="1 2">
    <name type="scientific">Bordetella ansorpii</name>
    <dbReference type="NCBI Taxonomy" id="288768"/>
    <lineage>
        <taxon>Bacteria</taxon>
        <taxon>Pseudomonadati</taxon>
        <taxon>Pseudomonadota</taxon>
        <taxon>Betaproteobacteria</taxon>
        <taxon>Burkholderiales</taxon>
        <taxon>Alcaligenaceae</taxon>
        <taxon>Bordetella</taxon>
    </lineage>
</organism>
<dbReference type="NCBIfam" id="NF046053">
    <property type="entry name" value="lipo_BPTD_2524"/>
    <property type="match status" value="1"/>
</dbReference>
<dbReference type="RefSeq" id="WP_066420243.1">
    <property type="nucleotide sequence ID" value="NZ_FKBS01000029.1"/>
</dbReference>
<keyword evidence="1" id="KW-0449">Lipoprotein</keyword>
<proteinExistence type="predicted"/>
<dbReference type="AlphaFoldDB" id="A0A157RGI6"/>
<evidence type="ECO:0000313" key="1">
    <source>
        <dbReference type="EMBL" id="SAI57101.1"/>
    </source>
</evidence>
<reference evidence="1 2" key="1">
    <citation type="submission" date="2016-03" db="EMBL/GenBank/DDBJ databases">
        <authorList>
            <consortium name="Pathogen Informatics"/>
        </authorList>
    </citation>
    <scope>NUCLEOTIDE SEQUENCE [LARGE SCALE GENOMIC DNA]</scope>
    <source>
        <strain evidence="1 2">NCTC13364</strain>
    </source>
</reference>